<dbReference type="AlphaFoldDB" id="A0A1I3SSZ9"/>
<evidence type="ECO:0000313" key="2">
    <source>
        <dbReference type="EMBL" id="SFJ60949.1"/>
    </source>
</evidence>
<dbReference type="RefSeq" id="WP_090679730.1">
    <property type="nucleotide sequence ID" value="NZ_FORU01000011.1"/>
</dbReference>
<sequence>MVRIYLVGFLMAVTSMSVFGQNKALKFEELESYGISQEDIDTRYAGAIHQDPTLAVFKTETEQKAMIEAYTKLFQDLSKFLSENNFDWEKTTRCFNRVYFKEDGTIDYFVYNFLGNEEDIPTDEKDKEYQRLLNLFIADYQIPITAKEKFAQCSPITYKL</sequence>
<keyword evidence="1" id="KW-0732">Signal</keyword>
<evidence type="ECO:0000313" key="3">
    <source>
        <dbReference type="Proteomes" id="UP000243887"/>
    </source>
</evidence>
<dbReference type="EMBL" id="FORU01000011">
    <property type="protein sequence ID" value="SFJ60949.1"/>
    <property type="molecule type" value="Genomic_DNA"/>
</dbReference>
<proteinExistence type="predicted"/>
<feature type="chain" id="PRO_5017367961" evidence="1">
    <location>
        <begin position="21"/>
        <end position="160"/>
    </location>
</feature>
<dbReference type="Proteomes" id="UP000243887">
    <property type="component" value="Unassembled WGS sequence"/>
</dbReference>
<accession>A0A1I3SSZ9</accession>
<protein>
    <submittedName>
        <fullName evidence="2">Uncharacterized protein</fullName>
    </submittedName>
</protein>
<dbReference type="OrthoDB" id="1370168at2"/>
<organism evidence="2 3">
    <name type="scientific">Myroides guanonis</name>
    <dbReference type="NCBI Taxonomy" id="1150112"/>
    <lineage>
        <taxon>Bacteria</taxon>
        <taxon>Pseudomonadati</taxon>
        <taxon>Bacteroidota</taxon>
        <taxon>Flavobacteriia</taxon>
        <taxon>Flavobacteriales</taxon>
        <taxon>Flavobacteriaceae</taxon>
        <taxon>Myroides</taxon>
    </lineage>
</organism>
<gene>
    <name evidence="2" type="ORF">SAMN04487893_11145</name>
</gene>
<feature type="signal peptide" evidence="1">
    <location>
        <begin position="1"/>
        <end position="20"/>
    </location>
</feature>
<reference evidence="3" key="1">
    <citation type="submission" date="2016-10" db="EMBL/GenBank/DDBJ databases">
        <authorList>
            <person name="Varghese N."/>
            <person name="Submissions S."/>
        </authorList>
    </citation>
    <scope>NUCLEOTIDE SEQUENCE [LARGE SCALE GENOMIC DNA]</scope>
    <source>
        <strain evidence="3">DSM 26542</strain>
    </source>
</reference>
<evidence type="ECO:0000256" key="1">
    <source>
        <dbReference type="SAM" id="SignalP"/>
    </source>
</evidence>
<keyword evidence="3" id="KW-1185">Reference proteome</keyword>
<name>A0A1I3SSZ9_9FLAO</name>